<dbReference type="RefSeq" id="XP_060457813.1">
    <property type="nucleotide sequence ID" value="XM_060601306.1"/>
</dbReference>
<dbReference type="Gene3D" id="2.30.30.140">
    <property type="match status" value="1"/>
</dbReference>
<dbReference type="Proteomes" id="UP001233271">
    <property type="component" value="Chromosome 5"/>
</dbReference>
<dbReference type="InterPro" id="IPR002999">
    <property type="entry name" value="Tudor"/>
</dbReference>
<keyword evidence="6" id="KW-1185">Reference proteome</keyword>
<name>A0AA48L603_9TREE</name>
<evidence type="ECO:0000256" key="1">
    <source>
        <dbReference type="ARBA" id="ARBA00004123"/>
    </source>
</evidence>
<accession>A0AA48L603</accession>
<feature type="region of interest" description="Disordered" evidence="3">
    <location>
        <begin position="125"/>
        <end position="188"/>
    </location>
</feature>
<dbReference type="SMART" id="SM00333">
    <property type="entry name" value="TUDOR"/>
    <property type="match status" value="1"/>
</dbReference>
<evidence type="ECO:0000313" key="5">
    <source>
        <dbReference type="EMBL" id="BEI92548.1"/>
    </source>
</evidence>
<reference evidence="5" key="1">
    <citation type="journal article" date="2023" name="BMC Genomics">
        <title>Chromosome-level genome assemblies of Cutaneotrichosporon spp. (Trichosporonales, Basidiomycota) reveal imbalanced evolution between nucleotide sequences and chromosome synteny.</title>
        <authorList>
            <person name="Kobayashi Y."/>
            <person name="Kayamori A."/>
            <person name="Aoki K."/>
            <person name="Shiwa Y."/>
            <person name="Matsutani M."/>
            <person name="Fujita N."/>
            <person name="Sugita T."/>
            <person name="Iwasaki W."/>
            <person name="Tanaka N."/>
            <person name="Takashima M."/>
        </authorList>
    </citation>
    <scope>NUCLEOTIDE SEQUENCE</scope>
    <source>
        <strain evidence="5">HIS019</strain>
    </source>
</reference>
<organism evidence="5 6">
    <name type="scientific">Cutaneotrichosporon cavernicola</name>
    <dbReference type="NCBI Taxonomy" id="279322"/>
    <lineage>
        <taxon>Eukaryota</taxon>
        <taxon>Fungi</taxon>
        <taxon>Dikarya</taxon>
        <taxon>Basidiomycota</taxon>
        <taxon>Agaricomycotina</taxon>
        <taxon>Tremellomycetes</taxon>
        <taxon>Trichosporonales</taxon>
        <taxon>Trichosporonaceae</taxon>
        <taxon>Cutaneotrichosporon</taxon>
    </lineage>
</organism>
<feature type="region of interest" description="Disordered" evidence="3">
    <location>
        <begin position="217"/>
        <end position="240"/>
    </location>
</feature>
<dbReference type="KEGG" id="ccac:CcaHIS019_0501760"/>
<dbReference type="GO" id="GO:0005634">
    <property type="term" value="C:nucleus"/>
    <property type="evidence" value="ECO:0007669"/>
    <property type="project" value="UniProtKB-SubCell"/>
</dbReference>
<feature type="compositionally biased region" description="Basic and acidic residues" evidence="3">
    <location>
        <begin position="143"/>
        <end position="152"/>
    </location>
</feature>
<keyword evidence="2" id="KW-0539">Nucleus</keyword>
<dbReference type="AlphaFoldDB" id="A0AA48L603"/>
<dbReference type="EMBL" id="AP028216">
    <property type="protein sequence ID" value="BEI92548.1"/>
    <property type="molecule type" value="Genomic_DNA"/>
</dbReference>
<dbReference type="GeneID" id="85496418"/>
<sequence>MDELQTFKDQLALVNIQLEGDKDNADLLALKSELEEIVSLTEQTAAAAAPKKDRKGKGRDKERDKAEPAANWQDSGEYRAGMDCMAKYKDGKWYPARINQVVGSQESPLYTITFKGYTSSTNVPLSSLRPHDPSAPIPVPVKRAAEPTEREKEKKKRKGEKWMASQKGRAEEARSKQNTWEKFGKKAQKKGIHIAGLEGTSVFRTSDSPYARVGVFNSGHGMKDFDKMGKHKFERPLDEE</sequence>
<dbReference type="SUPFAM" id="SSF63748">
    <property type="entry name" value="Tudor/PWWP/MBT"/>
    <property type="match status" value="1"/>
</dbReference>
<evidence type="ECO:0000313" key="6">
    <source>
        <dbReference type="Proteomes" id="UP001233271"/>
    </source>
</evidence>
<feature type="domain" description="Tudor" evidence="4">
    <location>
        <begin position="77"/>
        <end position="138"/>
    </location>
</feature>
<dbReference type="PANTHER" id="PTHR46297">
    <property type="entry name" value="ZINC FINGER CCCH-TYPE WITH G PATCH DOMAIN-CONTAINING PROTEIN"/>
    <property type="match status" value="1"/>
</dbReference>
<dbReference type="CDD" id="cd21182">
    <property type="entry name" value="Tudor_SMN_SPF30-like"/>
    <property type="match status" value="1"/>
</dbReference>
<dbReference type="PANTHER" id="PTHR46297:SF2">
    <property type="entry name" value="TUDOR DOMAIN-CONTAINING PROTEIN"/>
    <property type="match status" value="1"/>
</dbReference>
<evidence type="ECO:0000256" key="2">
    <source>
        <dbReference type="ARBA" id="ARBA00023242"/>
    </source>
</evidence>
<evidence type="ECO:0000256" key="3">
    <source>
        <dbReference type="SAM" id="MobiDB-lite"/>
    </source>
</evidence>
<dbReference type="PROSITE" id="PS50304">
    <property type="entry name" value="TUDOR"/>
    <property type="match status" value="1"/>
</dbReference>
<gene>
    <name evidence="5" type="ORF">CcaverHIS019_0501760</name>
</gene>
<feature type="region of interest" description="Disordered" evidence="3">
    <location>
        <begin position="41"/>
        <end position="77"/>
    </location>
</feature>
<protein>
    <recommendedName>
        <fullName evidence="4">Tudor domain-containing protein</fullName>
    </recommendedName>
</protein>
<comment type="subcellular location">
    <subcellularLocation>
        <location evidence="1">Nucleus</location>
    </subcellularLocation>
</comment>
<evidence type="ECO:0000259" key="4">
    <source>
        <dbReference type="PROSITE" id="PS50304"/>
    </source>
</evidence>
<proteinExistence type="predicted"/>